<evidence type="ECO:0000256" key="1">
    <source>
        <dbReference type="ARBA" id="ARBA00001946"/>
    </source>
</evidence>
<proteinExistence type="inferred from homology"/>
<evidence type="ECO:0000256" key="9">
    <source>
        <dbReference type="HAMAP-Rule" id="MF_01471"/>
    </source>
</evidence>
<comment type="subunit">
    <text evidence="9">Homodimer, forms a heterotetramer with a Cas1 homodimer.</text>
</comment>
<dbReference type="OrthoDB" id="9798176at2"/>
<dbReference type="SUPFAM" id="SSF143430">
    <property type="entry name" value="TTP0101/SSO1404-like"/>
    <property type="match status" value="1"/>
</dbReference>
<dbReference type="AlphaFoldDB" id="A0A1Y0D7A3"/>
<dbReference type="Pfam" id="PF09827">
    <property type="entry name" value="CRISPR_Cas2"/>
    <property type="match status" value="1"/>
</dbReference>
<keyword evidence="5 9" id="KW-0255">Endonuclease</keyword>
<sequence>MSKRHYLICYDIRQPRRLQRIHKWLTKHATALQYSVFLANLNKAELNQVRQGLQKLMEESEDDVRIFAVQAPEHAFIIGKPLRFCAAGLVFVH</sequence>
<dbReference type="GO" id="GO:0004521">
    <property type="term" value="F:RNA endonuclease activity"/>
    <property type="evidence" value="ECO:0007669"/>
    <property type="project" value="InterPro"/>
</dbReference>
<comment type="cofactor">
    <cofactor evidence="1 9">
        <name>Mg(2+)</name>
        <dbReference type="ChEBI" id="CHEBI:18420"/>
    </cofactor>
</comment>
<dbReference type="KEGG" id="opf:CBP31_13090"/>
<dbReference type="HAMAP" id="MF_01471">
    <property type="entry name" value="Cas2"/>
    <property type="match status" value="1"/>
</dbReference>
<evidence type="ECO:0000256" key="7">
    <source>
        <dbReference type="ARBA" id="ARBA00022842"/>
    </source>
</evidence>
<dbReference type="PANTHER" id="PTHR34405">
    <property type="entry name" value="CRISPR-ASSOCIATED ENDORIBONUCLEASE CAS2"/>
    <property type="match status" value="1"/>
</dbReference>
<evidence type="ECO:0000313" key="11">
    <source>
        <dbReference type="Proteomes" id="UP000243937"/>
    </source>
</evidence>
<keyword evidence="11" id="KW-1185">Reference proteome</keyword>
<dbReference type="NCBIfam" id="TIGR01573">
    <property type="entry name" value="cas2"/>
    <property type="match status" value="1"/>
</dbReference>
<evidence type="ECO:0000256" key="8">
    <source>
        <dbReference type="ARBA" id="ARBA00023118"/>
    </source>
</evidence>
<keyword evidence="3 9" id="KW-0540">Nuclease</keyword>
<accession>A0A1Y0D7A3</accession>
<dbReference type="InterPro" id="IPR021127">
    <property type="entry name" value="CRISPR_associated_Cas2"/>
</dbReference>
<dbReference type="RefSeq" id="WP_087038010.1">
    <property type="nucleotide sequence ID" value="NZ_CP021377.1"/>
</dbReference>
<protein>
    <recommendedName>
        <fullName evidence="9">CRISPR-associated endoribonuclease Cas2</fullName>
        <ecNumber evidence="9">3.1.-.-</ecNumber>
    </recommendedName>
</protein>
<comment type="function">
    <text evidence="9">CRISPR (clustered regularly interspaced short palindromic repeat), is an adaptive immune system that provides protection against mobile genetic elements (viruses, transposable elements and conjugative plasmids). CRISPR clusters contain sequences complementary to antecedent mobile elements and target invading nucleic acids. CRISPR clusters are transcribed and processed into CRISPR RNA (crRNA). Functions as a ssRNA-specific endoribonuclease. Involved in the integration of spacer DNA into the CRISPR cassette.</text>
</comment>
<keyword evidence="6 9" id="KW-0378">Hydrolase</keyword>
<keyword evidence="8 9" id="KW-0051">Antiviral defense</keyword>
<gene>
    <name evidence="9" type="primary">cas2</name>
    <name evidence="10" type="ORF">CBP31_13090</name>
</gene>
<dbReference type="PANTHER" id="PTHR34405:SF3">
    <property type="entry name" value="CRISPR-ASSOCIATED ENDORIBONUCLEASE CAS2 3"/>
    <property type="match status" value="1"/>
</dbReference>
<dbReference type="GO" id="GO:0046872">
    <property type="term" value="F:metal ion binding"/>
    <property type="evidence" value="ECO:0007669"/>
    <property type="project" value="UniProtKB-UniRule"/>
</dbReference>
<dbReference type="Gene3D" id="3.30.70.240">
    <property type="match status" value="1"/>
</dbReference>
<evidence type="ECO:0000256" key="2">
    <source>
        <dbReference type="ARBA" id="ARBA00009959"/>
    </source>
</evidence>
<dbReference type="GO" id="GO:0016787">
    <property type="term" value="F:hydrolase activity"/>
    <property type="evidence" value="ECO:0007669"/>
    <property type="project" value="UniProtKB-KW"/>
</dbReference>
<dbReference type="GO" id="GO:0043571">
    <property type="term" value="P:maintenance of CRISPR repeat elements"/>
    <property type="evidence" value="ECO:0007669"/>
    <property type="project" value="UniProtKB-UniRule"/>
</dbReference>
<evidence type="ECO:0000256" key="5">
    <source>
        <dbReference type="ARBA" id="ARBA00022759"/>
    </source>
</evidence>
<evidence type="ECO:0000313" key="10">
    <source>
        <dbReference type="EMBL" id="ART83442.1"/>
    </source>
</evidence>
<reference evidence="10 11" key="1">
    <citation type="journal article" date="2014" name="Int. J. Syst. Evol. Microbiol.">
        <title>Oceanisphaera profunda sp. nov., a marine bacterium isolated from deep-sea sediment, and emended description of the genus Oceanisphaera.</title>
        <authorList>
            <person name="Xu Z."/>
            <person name="Zhang X.Y."/>
            <person name="Su H.N."/>
            <person name="Yu Z.C."/>
            <person name="Liu C."/>
            <person name="Li H."/>
            <person name="Chen X.L."/>
            <person name="Song X.Y."/>
            <person name="Xie B.B."/>
            <person name="Qin Q.L."/>
            <person name="Zhou B.C."/>
            <person name="Shi M."/>
            <person name="Huang Y."/>
            <person name="Zhang Y.Z."/>
        </authorList>
    </citation>
    <scope>NUCLEOTIDE SEQUENCE [LARGE SCALE GENOMIC DNA]</scope>
    <source>
        <strain evidence="10 11">SM1222</strain>
    </source>
</reference>
<evidence type="ECO:0000256" key="3">
    <source>
        <dbReference type="ARBA" id="ARBA00022722"/>
    </source>
</evidence>
<evidence type="ECO:0000256" key="6">
    <source>
        <dbReference type="ARBA" id="ARBA00022801"/>
    </source>
</evidence>
<evidence type="ECO:0000256" key="4">
    <source>
        <dbReference type="ARBA" id="ARBA00022723"/>
    </source>
</evidence>
<dbReference type="GO" id="GO:0051607">
    <property type="term" value="P:defense response to virus"/>
    <property type="evidence" value="ECO:0007669"/>
    <property type="project" value="UniProtKB-UniRule"/>
</dbReference>
<name>A0A1Y0D7A3_9GAMM</name>
<organism evidence="10 11">
    <name type="scientific">Oceanisphaera profunda</name>
    <dbReference type="NCBI Taxonomy" id="1416627"/>
    <lineage>
        <taxon>Bacteria</taxon>
        <taxon>Pseudomonadati</taxon>
        <taxon>Pseudomonadota</taxon>
        <taxon>Gammaproteobacteria</taxon>
        <taxon>Aeromonadales</taxon>
        <taxon>Aeromonadaceae</taxon>
        <taxon>Oceanisphaera</taxon>
    </lineage>
</organism>
<dbReference type="EMBL" id="CP021377">
    <property type="protein sequence ID" value="ART83442.1"/>
    <property type="molecule type" value="Genomic_DNA"/>
</dbReference>
<dbReference type="Proteomes" id="UP000243937">
    <property type="component" value="Chromosome"/>
</dbReference>
<dbReference type="InterPro" id="IPR019199">
    <property type="entry name" value="Virulence_VapD/CRISPR_Cas2"/>
</dbReference>
<feature type="binding site" evidence="9">
    <location>
        <position position="11"/>
    </location>
    <ligand>
        <name>Mg(2+)</name>
        <dbReference type="ChEBI" id="CHEBI:18420"/>
        <note>catalytic</note>
    </ligand>
</feature>
<keyword evidence="7 9" id="KW-0460">Magnesium</keyword>
<keyword evidence="4 9" id="KW-0479">Metal-binding</keyword>
<dbReference type="CDD" id="cd09725">
    <property type="entry name" value="Cas2_I_II_III"/>
    <property type="match status" value="1"/>
</dbReference>
<comment type="similarity">
    <text evidence="2 9">Belongs to the CRISPR-associated endoribonuclease Cas2 protein family.</text>
</comment>
<dbReference type="EC" id="3.1.-.-" evidence="9"/>